<dbReference type="RefSeq" id="WP_164363073.1">
    <property type="nucleotide sequence ID" value="NZ_CP066776.1"/>
</dbReference>
<dbReference type="Gene3D" id="3.30.70.250">
    <property type="entry name" value="Malonyl-CoA ACP transacylase, ACP-binding"/>
    <property type="match status" value="1"/>
</dbReference>
<dbReference type="Pfam" id="PF00698">
    <property type="entry name" value="Acyl_transf_1"/>
    <property type="match status" value="1"/>
</dbReference>
<dbReference type="SMART" id="SM00827">
    <property type="entry name" value="PKS_AT"/>
    <property type="match status" value="1"/>
</dbReference>
<dbReference type="PANTHER" id="PTHR42681:SF1">
    <property type="entry name" value="MALONYL-COA-ACYL CARRIER PROTEIN TRANSACYLASE, MITOCHONDRIAL"/>
    <property type="match status" value="1"/>
</dbReference>
<evidence type="ECO:0000256" key="4">
    <source>
        <dbReference type="ARBA" id="ARBA00023315"/>
    </source>
</evidence>
<dbReference type="NCBIfam" id="TIGR00128">
    <property type="entry name" value="fabD"/>
    <property type="match status" value="1"/>
</dbReference>
<dbReference type="InterPro" id="IPR016036">
    <property type="entry name" value="Malonyl_transacylase_ACP-bd"/>
</dbReference>
<organism evidence="8 9">
    <name type="scientific">Sulfuriroseicoccus oceanibius</name>
    <dbReference type="NCBI Taxonomy" id="2707525"/>
    <lineage>
        <taxon>Bacteria</taxon>
        <taxon>Pseudomonadati</taxon>
        <taxon>Verrucomicrobiota</taxon>
        <taxon>Verrucomicrobiia</taxon>
        <taxon>Verrucomicrobiales</taxon>
        <taxon>Verrucomicrobiaceae</taxon>
        <taxon>Sulfuriroseicoccus</taxon>
    </lineage>
</organism>
<evidence type="ECO:0000256" key="1">
    <source>
        <dbReference type="ARBA" id="ARBA00013258"/>
    </source>
</evidence>
<dbReference type="GO" id="GO:0004314">
    <property type="term" value="F:[acyl-carrier-protein] S-malonyltransferase activity"/>
    <property type="evidence" value="ECO:0007669"/>
    <property type="project" value="UniProtKB-EC"/>
</dbReference>
<dbReference type="InterPro" id="IPR001227">
    <property type="entry name" value="Ac_transferase_dom_sf"/>
</dbReference>
<evidence type="ECO:0000256" key="5">
    <source>
        <dbReference type="ARBA" id="ARBA00048462"/>
    </source>
</evidence>
<reference evidence="8 9" key="1">
    <citation type="submission" date="2020-12" db="EMBL/GenBank/DDBJ databases">
        <title>Sulforoseuscoccus oceanibium gen. nov., sp. nov., a representative of the phylum Verrucomicrobia with special cytoplasmic membrane, and proposal of Sulforoseuscoccusaceae fam. nov.</title>
        <authorList>
            <person name="Xi F."/>
        </authorList>
    </citation>
    <scope>NUCLEOTIDE SEQUENCE [LARGE SCALE GENOMIC DNA]</scope>
    <source>
        <strain evidence="8 9">T37</strain>
    </source>
</reference>
<dbReference type="EC" id="2.3.1.39" evidence="1 6"/>
<keyword evidence="4 6" id="KW-0012">Acyltransferase</keyword>
<evidence type="ECO:0000259" key="7">
    <source>
        <dbReference type="SMART" id="SM00827"/>
    </source>
</evidence>
<sequence length="312" mass="32636">MSTSNDVVVLFSGQGAQQVGMGKDLVAEFPVALELAERADEVLGWKLSEVMFEGPMDELTRTSRCQPALYLHGMMVLEILRDLVPDLNVKAAAGLSLGEFTAHAAAGTFSFEDGLKLVARRGLFMEQACEAEGGAMVALIGGDEEKIKQLAADCDVDVANLNAPGQIVLSGSVEGIDKAAASAKEAAGCKLAKKLPVAGAYHSRLMQSAQDKLAEELAGVELSTPEVPVWSNFLATTVSDAAEIRSALENQVTGSVRWAESMAKIVEGGDTTFLELGPDKALAGMMKRIAKGASVTSIGSAEDVEAFAGEDA</sequence>
<dbReference type="InterPro" id="IPR014043">
    <property type="entry name" value="Acyl_transferase_dom"/>
</dbReference>
<dbReference type="GO" id="GO:0006633">
    <property type="term" value="P:fatty acid biosynthetic process"/>
    <property type="evidence" value="ECO:0007669"/>
    <property type="project" value="TreeGrafter"/>
</dbReference>
<dbReference type="Gene3D" id="3.40.366.10">
    <property type="entry name" value="Malonyl-Coenzyme A Acyl Carrier Protein, domain 2"/>
    <property type="match status" value="1"/>
</dbReference>
<name>A0A6B3L8Z7_9BACT</name>
<comment type="similarity">
    <text evidence="6">Belongs to the fabD family.</text>
</comment>
<dbReference type="SUPFAM" id="SSF55048">
    <property type="entry name" value="Probable ACP-binding domain of malonyl-CoA ACP transacylase"/>
    <property type="match status" value="1"/>
</dbReference>
<dbReference type="PIRSF" id="PIRSF000446">
    <property type="entry name" value="Mct"/>
    <property type="match status" value="1"/>
</dbReference>
<evidence type="ECO:0000256" key="6">
    <source>
        <dbReference type="PIRNR" id="PIRNR000446"/>
    </source>
</evidence>
<evidence type="ECO:0000313" key="8">
    <source>
        <dbReference type="EMBL" id="QQL45510.1"/>
    </source>
</evidence>
<dbReference type="Proteomes" id="UP000475117">
    <property type="component" value="Chromosome"/>
</dbReference>
<evidence type="ECO:0000256" key="3">
    <source>
        <dbReference type="ARBA" id="ARBA00022679"/>
    </source>
</evidence>
<keyword evidence="3 6" id="KW-0808">Transferase</keyword>
<dbReference type="EMBL" id="CP066776">
    <property type="protein sequence ID" value="QQL45510.1"/>
    <property type="molecule type" value="Genomic_DNA"/>
</dbReference>
<dbReference type="InterPro" id="IPR024925">
    <property type="entry name" value="Malonyl_CoA-ACP_transAc"/>
</dbReference>
<dbReference type="InterPro" id="IPR050858">
    <property type="entry name" value="Mal-CoA-ACP_Trans/PKS_FabD"/>
</dbReference>
<dbReference type="KEGG" id="soa:G3M56_002660"/>
<dbReference type="AlphaFoldDB" id="A0A6B3L8Z7"/>
<gene>
    <name evidence="8" type="primary">fabD</name>
    <name evidence="8" type="ORF">G3M56_002660</name>
</gene>
<dbReference type="GO" id="GO:0005829">
    <property type="term" value="C:cytosol"/>
    <property type="evidence" value="ECO:0007669"/>
    <property type="project" value="TreeGrafter"/>
</dbReference>
<evidence type="ECO:0000313" key="9">
    <source>
        <dbReference type="Proteomes" id="UP000475117"/>
    </source>
</evidence>
<dbReference type="InterPro" id="IPR004410">
    <property type="entry name" value="Malonyl_CoA-ACP_transAc_FabD"/>
</dbReference>
<protein>
    <recommendedName>
        <fullName evidence="2 6">Malonyl CoA-acyl carrier protein transacylase</fullName>
        <ecNumber evidence="1 6">2.3.1.39</ecNumber>
    </recommendedName>
</protein>
<comment type="catalytic activity">
    <reaction evidence="5 6">
        <text>holo-[ACP] + malonyl-CoA = malonyl-[ACP] + CoA</text>
        <dbReference type="Rhea" id="RHEA:41792"/>
        <dbReference type="Rhea" id="RHEA-COMP:9623"/>
        <dbReference type="Rhea" id="RHEA-COMP:9685"/>
        <dbReference type="ChEBI" id="CHEBI:57287"/>
        <dbReference type="ChEBI" id="CHEBI:57384"/>
        <dbReference type="ChEBI" id="CHEBI:64479"/>
        <dbReference type="ChEBI" id="CHEBI:78449"/>
        <dbReference type="EC" id="2.3.1.39"/>
    </reaction>
</comment>
<feature type="domain" description="Malonyl-CoA:ACP transacylase (MAT)" evidence="7">
    <location>
        <begin position="10"/>
        <end position="303"/>
    </location>
</feature>
<dbReference type="PANTHER" id="PTHR42681">
    <property type="entry name" value="MALONYL-COA-ACYL CARRIER PROTEIN TRANSACYLASE, MITOCHONDRIAL"/>
    <property type="match status" value="1"/>
</dbReference>
<dbReference type="InterPro" id="IPR016035">
    <property type="entry name" value="Acyl_Trfase/lysoPLipase"/>
</dbReference>
<evidence type="ECO:0000256" key="2">
    <source>
        <dbReference type="ARBA" id="ARBA00018953"/>
    </source>
</evidence>
<dbReference type="SUPFAM" id="SSF52151">
    <property type="entry name" value="FabD/lysophospholipase-like"/>
    <property type="match status" value="1"/>
</dbReference>
<proteinExistence type="inferred from homology"/>
<keyword evidence="9" id="KW-1185">Reference proteome</keyword>
<accession>A0A6B3L8Z7</accession>